<dbReference type="RefSeq" id="WP_167221687.1">
    <property type="nucleotide sequence ID" value="NZ_JAAQPH010000002.1"/>
</dbReference>
<dbReference type="EMBL" id="JAAQPH010000002">
    <property type="protein sequence ID" value="NIA67794.1"/>
    <property type="molecule type" value="Genomic_DNA"/>
</dbReference>
<dbReference type="AlphaFoldDB" id="A0A967C3I8"/>
<dbReference type="Proteomes" id="UP000761264">
    <property type="component" value="Unassembled WGS sequence"/>
</dbReference>
<keyword evidence="2" id="KW-1185">Reference proteome</keyword>
<evidence type="ECO:0000313" key="1">
    <source>
        <dbReference type="EMBL" id="NIA67794.1"/>
    </source>
</evidence>
<protein>
    <submittedName>
        <fullName evidence="1">Uncharacterized protein</fullName>
    </submittedName>
</protein>
<reference evidence="1" key="1">
    <citation type="submission" date="2020-03" db="EMBL/GenBank/DDBJ databases">
        <title>Genome of Pelagibius litoralis DSM 21314T.</title>
        <authorList>
            <person name="Wang G."/>
        </authorList>
    </citation>
    <scope>NUCLEOTIDE SEQUENCE</scope>
    <source>
        <strain evidence="1">DSM 21314</strain>
    </source>
</reference>
<organism evidence="1 2">
    <name type="scientific">Pelagibius litoralis</name>
    <dbReference type="NCBI Taxonomy" id="374515"/>
    <lineage>
        <taxon>Bacteria</taxon>
        <taxon>Pseudomonadati</taxon>
        <taxon>Pseudomonadota</taxon>
        <taxon>Alphaproteobacteria</taxon>
        <taxon>Rhodospirillales</taxon>
        <taxon>Rhodovibrionaceae</taxon>
        <taxon>Pelagibius</taxon>
    </lineage>
</organism>
<accession>A0A967C3I8</accession>
<sequence>MTKRASLTPKQREAMYEAQDGFCGCGCKRAIYPDWCVAEHEWPVALGNTGKPDGLWHPHCASVKTNGTPATTYGSDRHEIAKARRLEKRRLVDSEKVCNGKALSDFSAQNDGFGRLTKRAKIRSRGFDKSLRKKMNGEVVRVDG</sequence>
<gene>
    <name evidence="1" type="ORF">HBA54_04250</name>
</gene>
<proteinExistence type="predicted"/>
<name>A0A967C3I8_9PROT</name>
<comment type="caution">
    <text evidence="1">The sequence shown here is derived from an EMBL/GenBank/DDBJ whole genome shotgun (WGS) entry which is preliminary data.</text>
</comment>
<evidence type="ECO:0000313" key="2">
    <source>
        <dbReference type="Proteomes" id="UP000761264"/>
    </source>
</evidence>